<dbReference type="EMBL" id="CP039355">
    <property type="protein sequence ID" value="QCE15558.1"/>
    <property type="molecule type" value="Genomic_DNA"/>
</dbReference>
<name>A0A4D6NQB5_VIGUN</name>
<reference evidence="2 3" key="1">
    <citation type="submission" date="2019-04" db="EMBL/GenBank/DDBJ databases">
        <title>An improved genome assembly and genetic linkage map for asparagus bean, Vigna unguiculata ssp. sesquipedialis.</title>
        <authorList>
            <person name="Xia Q."/>
            <person name="Zhang R."/>
            <person name="Dong Y."/>
        </authorList>
    </citation>
    <scope>NUCLEOTIDE SEQUENCE [LARGE SCALE GENOMIC DNA]</scope>
    <source>
        <tissue evidence="2">Leaf</tissue>
    </source>
</reference>
<dbReference type="PANTHER" id="PTHR34061">
    <property type="entry name" value="PROTEIN, PUTATIVE-RELATED"/>
    <property type="match status" value="1"/>
</dbReference>
<evidence type="ECO:0000313" key="3">
    <source>
        <dbReference type="Proteomes" id="UP000501690"/>
    </source>
</evidence>
<feature type="region of interest" description="Disordered" evidence="1">
    <location>
        <begin position="46"/>
        <end position="72"/>
    </location>
</feature>
<sequence>MEGEEEGAWDTVARWFEVNLATTFFTSLVRCSCIYLSTDDKDDALLPLPSLSSSSSSTSSNNIGGREMEGEEEGAWDTVARWFEVNLATTFFTSLVRCSCIYLSTDDKDDALLPLPSLSSSSSSTSSNNIVL</sequence>
<evidence type="ECO:0000256" key="1">
    <source>
        <dbReference type="SAM" id="MobiDB-lite"/>
    </source>
</evidence>
<dbReference type="AlphaFoldDB" id="A0A4D6NQB5"/>
<gene>
    <name evidence="2" type="ORF">DEO72_LG11g2569</name>
</gene>
<accession>A0A4D6NQB5</accession>
<keyword evidence="3" id="KW-1185">Reference proteome</keyword>
<dbReference type="Proteomes" id="UP000501690">
    <property type="component" value="Linkage Group LG11"/>
</dbReference>
<dbReference type="PANTHER" id="PTHR34061:SF17">
    <property type="entry name" value="EXPRESSED PROTEIN"/>
    <property type="match status" value="1"/>
</dbReference>
<proteinExistence type="predicted"/>
<feature type="compositionally biased region" description="Low complexity" evidence="1">
    <location>
        <begin position="46"/>
        <end position="60"/>
    </location>
</feature>
<organism evidence="2 3">
    <name type="scientific">Vigna unguiculata</name>
    <name type="common">Cowpea</name>
    <dbReference type="NCBI Taxonomy" id="3917"/>
    <lineage>
        <taxon>Eukaryota</taxon>
        <taxon>Viridiplantae</taxon>
        <taxon>Streptophyta</taxon>
        <taxon>Embryophyta</taxon>
        <taxon>Tracheophyta</taxon>
        <taxon>Spermatophyta</taxon>
        <taxon>Magnoliopsida</taxon>
        <taxon>eudicotyledons</taxon>
        <taxon>Gunneridae</taxon>
        <taxon>Pentapetalae</taxon>
        <taxon>rosids</taxon>
        <taxon>fabids</taxon>
        <taxon>Fabales</taxon>
        <taxon>Fabaceae</taxon>
        <taxon>Papilionoideae</taxon>
        <taxon>50 kb inversion clade</taxon>
        <taxon>NPAAA clade</taxon>
        <taxon>indigoferoid/millettioid clade</taxon>
        <taxon>Phaseoleae</taxon>
        <taxon>Vigna</taxon>
    </lineage>
</organism>
<evidence type="ECO:0000313" key="2">
    <source>
        <dbReference type="EMBL" id="QCE15558.1"/>
    </source>
</evidence>
<protein>
    <submittedName>
        <fullName evidence="2">Uncharacterized protein</fullName>
    </submittedName>
</protein>